<dbReference type="InterPro" id="IPR006141">
    <property type="entry name" value="Intein_N"/>
</dbReference>
<dbReference type="SMART" id="SM00306">
    <property type="entry name" value="HintN"/>
    <property type="match status" value="1"/>
</dbReference>
<dbReference type="InterPro" id="IPR001767">
    <property type="entry name" value="Hedgehog_Hint"/>
</dbReference>
<keyword evidence="1" id="KW-0217">Developmental protein</keyword>
<dbReference type="PANTHER" id="PTHR46706:SF12">
    <property type="entry name" value="PROTEIN QUA-1-RELATED"/>
    <property type="match status" value="1"/>
</dbReference>
<accession>A0ABR1C6A0</accession>
<dbReference type="SUPFAM" id="SSF51294">
    <property type="entry name" value="Hedgehog/intein (Hint) domain"/>
    <property type="match status" value="1"/>
</dbReference>
<evidence type="ECO:0000256" key="2">
    <source>
        <dbReference type="SAM" id="MobiDB-lite"/>
    </source>
</evidence>
<dbReference type="SMART" id="SM00305">
    <property type="entry name" value="HintC"/>
    <property type="match status" value="1"/>
</dbReference>
<dbReference type="PROSITE" id="PS50817">
    <property type="entry name" value="INTEIN_N_TER"/>
    <property type="match status" value="1"/>
</dbReference>
<dbReference type="InterPro" id="IPR052140">
    <property type="entry name" value="Dev_Signal_Hedgehog-like"/>
</dbReference>
<feature type="region of interest" description="Disordered" evidence="2">
    <location>
        <begin position="214"/>
        <end position="250"/>
    </location>
</feature>
<evidence type="ECO:0000259" key="4">
    <source>
        <dbReference type="SMART" id="SM00305"/>
    </source>
</evidence>
<comment type="caution">
    <text evidence="6">The sequence shown here is derived from an EMBL/GenBank/DDBJ whole genome shotgun (WGS) entry which is preliminary data.</text>
</comment>
<evidence type="ECO:0008006" key="8">
    <source>
        <dbReference type="Google" id="ProtNLM"/>
    </source>
</evidence>
<protein>
    <recommendedName>
        <fullName evidence="8">Intein splicing region</fullName>
    </recommendedName>
</protein>
<proteinExistence type="predicted"/>
<evidence type="ECO:0000256" key="3">
    <source>
        <dbReference type="SAM" id="SignalP"/>
    </source>
</evidence>
<dbReference type="Pfam" id="PF01079">
    <property type="entry name" value="Hint"/>
    <property type="match status" value="1"/>
</dbReference>
<dbReference type="PANTHER" id="PTHR46706">
    <property type="entry name" value="PROTEIN QUA-1-RELATED"/>
    <property type="match status" value="1"/>
</dbReference>
<keyword evidence="3" id="KW-0732">Signal</keyword>
<keyword evidence="7" id="KW-1185">Reference proteome</keyword>
<dbReference type="InterPro" id="IPR036844">
    <property type="entry name" value="Hint_dom_sf"/>
</dbReference>
<evidence type="ECO:0000259" key="5">
    <source>
        <dbReference type="SMART" id="SM00306"/>
    </source>
</evidence>
<dbReference type="InterPro" id="IPR003587">
    <property type="entry name" value="Hint_dom_N"/>
</dbReference>
<feature type="signal peptide" evidence="3">
    <location>
        <begin position="1"/>
        <end position="16"/>
    </location>
</feature>
<dbReference type="Gene3D" id="2.170.16.10">
    <property type="entry name" value="Hedgehog/Intein (Hint) domain"/>
    <property type="match status" value="1"/>
</dbReference>
<dbReference type="CDD" id="cd00081">
    <property type="entry name" value="Hint"/>
    <property type="match status" value="1"/>
</dbReference>
<sequence>MFLLILVLVGVPSSLAASCGGSGIPFRFEVLPTGSPVLGCAAPTCFGAGEGGNSLLHDSKFQLTSEGDDGFFREGDLQRPRSRYDSATAQQAQCPSGFDSQSCATATTWVGGFLASPDGSLRLQCCEYDGLRLAEEVGRPVVHSGEVYSGGEVLRDGRQTGFDLISNVRKIDSADGTVGYELTVVRMNCLPDPVETTNDVSMDPSSITRILDKVGDVRAQEPNNDLPSESVDRSDSYRVPQQEPPQAEDGEEIVQVGEQVIPVTSAGYYYPVASGVPACFTGDTVVETPSGKKRMDELKIGDLVLTAEANSTVFTPVISFLHRLPDTVASFISVKTEADELKLTPQHFIFKVDCNNDDFNVEMIYAENLRAGDCLYRSRADSLHKIHIRSVFVVEERGVYAPMTKSGDLLANDIYVSCHNVVKTSTLSHTFLDFASTVQRKMRSLFGGAEDGHLPTTAEFFLNMVDYIIPTGSKFEL</sequence>
<feature type="chain" id="PRO_5046223100" description="Intein splicing region" evidence="3">
    <location>
        <begin position="17"/>
        <end position="477"/>
    </location>
</feature>
<dbReference type="Proteomes" id="UP001303046">
    <property type="component" value="Unassembled WGS sequence"/>
</dbReference>
<dbReference type="EMBL" id="JAVFWL010000002">
    <property type="protein sequence ID" value="KAK6734049.1"/>
    <property type="molecule type" value="Genomic_DNA"/>
</dbReference>
<gene>
    <name evidence="6" type="primary">Necator_chrII.g5472</name>
    <name evidence="6" type="ORF">RB195_017679</name>
</gene>
<evidence type="ECO:0000313" key="6">
    <source>
        <dbReference type="EMBL" id="KAK6734049.1"/>
    </source>
</evidence>
<organism evidence="6 7">
    <name type="scientific">Necator americanus</name>
    <name type="common">Human hookworm</name>
    <dbReference type="NCBI Taxonomy" id="51031"/>
    <lineage>
        <taxon>Eukaryota</taxon>
        <taxon>Metazoa</taxon>
        <taxon>Ecdysozoa</taxon>
        <taxon>Nematoda</taxon>
        <taxon>Chromadorea</taxon>
        <taxon>Rhabditida</taxon>
        <taxon>Rhabditina</taxon>
        <taxon>Rhabditomorpha</taxon>
        <taxon>Strongyloidea</taxon>
        <taxon>Ancylostomatidae</taxon>
        <taxon>Bunostominae</taxon>
        <taxon>Necator</taxon>
    </lineage>
</organism>
<dbReference type="InterPro" id="IPR003586">
    <property type="entry name" value="Hint_dom_C"/>
</dbReference>
<feature type="domain" description="Hint" evidence="4">
    <location>
        <begin position="380"/>
        <end position="424"/>
    </location>
</feature>
<feature type="domain" description="Hint" evidence="5">
    <location>
        <begin position="277"/>
        <end position="379"/>
    </location>
</feature>
<evidence type="ECO:0000256" key="1">
    <source>
        <dbReference type="ARBA" id="ARBA00022473"/>
    </source>
</evidence>
<name>A0ABR1C6A0_NECAM</name>
<reference evidence="6 7" key="1">
    <citation type="submission" date="2023-08" db="EMBL/GenBank/DDBJ databases">
        <title>A Necator americanus chromosomal reference genome.</title>
        <authorList>
            <person name="Ilik V."/>
            <person name="Petrzelkova K.J."/>
            <person name="Pardy F."/>
            <person name="Fuh T."/>
            <person name="Niatou-Singa F.S."/>
            <person name="Gouil Q."/>
            <person name="Baker L."/>
            <person name="Ritchie M.E."/>
            <person name="Jex A.R."/>
            <person name="Gazzola D."/>
            <person name="Li H."/>
            <person name="Toshio Fujiwara R."/>
            <person name="Zhan B."/>
            <person name="Aroian R.V."/>
            <person name="Pafco B."/>
            <person name="Schwarz E.M."/>
        </authorList>
    </citation>
    <scope>NUCLEOTIDE SEQUENCE [LARGE SCALE GENOMIC DNA]</scope>
    <source>
        <strain evidence="6 7">Aroian</strain>
        <tissue evidence="6">Whole animal</tissue>
    </source>
</reference>
<evidence type="ECO:0000313" key="7">
    <source>
        <dbReference type="Proteomes" id="UP001303046"/>
    </source>
</evidence>